<keyword evidence="19" id="KW-1185">Reference proteome</keyword>
<comment type="subunit">
    <text evidence="4 15">Homodimer.</text>
</comment>
<dbReference type="GO" id="GO:0008033">
    <property type="term" value="P:tRNA processing"/>
    <property type="evidence" value="ECO:0007669"/>
    <property type="project" value="UniProtKB-KW"/>
</dbReference>
<evidence type="ECO:0000256" key="2">
    <source>
        <dbReference type="ARBA" id="ARBA00004496"/>
    </source>
</evidence>
<dbReference type="GO" id="GO:0006364">
    <property type="term" value="P:rRNA processing"/>
    <property type="evidence" value="ECO:0007669"/>
    <property type="project" value="UniProtKB-UniRule"/>
</dbReference>
<dbReference type="PANTHER" id="PTHR11207:SF0">
    <property type="entry name" value="RIBONUCLEASE 3"/>
    <property type="match status" value="1"/>
</dbReference>
<dbReference type="Proteomes" id="UP000195514">
    <property type="component" value="Chromosome I"/>
</dbReference>
<keyword evidence="6 15" id="KW-0698">rRNA processing</keyword>
<keyword evidence="8 15" id="KW-0819">tRNA processing</keyword>
<dbReference type="SUPFAM" id="SSF54768">
    <property type="entry name" value="dsRNA-binding domain-like"/>
    <property type="match status" value="1"/>
</dbReference>
<sequence>MRKLFTLDGLRISSSGKGPRTMTEDVKTESAEQFSKRLKLPFTDFFLLTRALTHRSYLNENKDAIEDNERLEFLGDAVLDFMVAEWLYHLFPEKPEGDLTRLRAALVHTEQLANFARKINLGLALQLGKGEIQAGGRERTTLLCDTFEALIGALYLYAGMPAVEAFMEPLLLEVVDSILQNHIAEDTKSRLQEWAQGRGLASPKYILVAEEGPDHNKTFEMEVRIGNKSYGRGIGSNKQSAEKSAAREALVSLGILEHN</sequence>
<dbReference type="GO" id="GO:0042802">
    <property type="term" value="F:identical protein binding"/>
    <property type="evidence" value="ECO:0007669"/>
    <property type="project" value="UniProtKB-ARBA"/>
</dbReference>
<evidence type="ECO:0000256" key="15">
    <source>
        <dbReference type="HAMAP-Rule" id="MF_00104"/>
    </source>
</evidence>
<keyword evidence="12 15" id="KW-0378">Hydrolase</keyword>
<keyword evidence="11 15" id="KW-0255">Endonuclease</keyword>
<dbReference type="CDD" id="cd00593">
    <property type="entry name" value="RIBOc"/>
    <property type="match status" value="1"/>
</dbReference>
<feature type="active site" evidence="15">
    <location>
        <position position="76"/>
    </location>
</feature>
<keyword evidence="14 15" id="KW-0694">RNA-binding</keyword>
<dbReference type="Gene3D" id="3.30.160.20">
    <property type="match status" value="1"/>
</dbReference>
<feature type="binding site" evidence="15">
    <location>
        <position position="145"/>
    </location>
    <ligand>
        <name>Mg(2+)</name>
        <dbReference type="ChEBI" id="CHEBI:18420"/>
    </ligand>
</feature>
<dbReference type="Pfam" id="PF00035">
    <property type="entry name" value="dsrm"/>
    <property type="match status" value="1"/>
</dbReference>
<dbReference type="CDD" id="cd10845">
    <property type="entry name" value="DSRM_RNAse_III_family"/>
    <property type="match status" value="1"/>
</dbReference>
<dbReference type="FunFam" id="3.30.160.20:FF:000003">
    <property type="entry name" value="Ribonuclease 3"/>
    <property type="match status" value="1"/>
</dbReference>
<dbReference type="SUPFAM" id="SSF69065">
    <property type="entry name" value="RNase III domain-like"/>
    <property type="match status" value="1"/>
</dbReference>
<gene>
    <name evidence="15 18" type="primary">rnc</name>
    <name evidence="18" type="ORF">CFX1CAM_1427</name>
</gene>
<evidence type="ECO:0000259" key="16">
    <source>
        <dbReference type="PROSITE" id="PS50137"/>
    </source>
</evidence>
<keyword evidence="10 15" id="KW-0479">Metal-binding</keyword>
<evidence type="ECO:0000256" key="13">
    <source>
        <dbReference type="ARBA" id="ARBA00022842"/>
    </source>
</evidence>
<evidence type="ECO:0000313" key="18">
    <source>
        <dbReference type="EMBL" id="SMX54492.1"/>
    </source>
</evidence>
<dbReference type="GO" id="GO:0019843">
    <property type="term" value="F:rRNA binding"/>
    <property type="evidence" value="ECO:0007669"/>
    <property type="project" value="UniProtKB-KW"/>
</dbReference>
<dbReference type="Gene3D" id="1.10.1520.10">
    <property type="entry name" value="Ribonuclease III domain"/>
    <property type="match status" value="1"/>
</dbReference>
<proteinExistence type="inferred from homology"/>
<dbReference type="SMART" id="SM00535">
    <property type="entry name" value="RIBOc"/>
    <property type="match status" value="1"/>
</dbReference>
<dbReference type="GO" id="GO:0005737">
    <property type="term" value="C:cytoplasm"/>
    <property type="evidence" value="ECO:0007669"/>
    <property type="project" value="UniProtKB-SubCell"/>
</dbReference>
<dbReference type="GO" id="GO:0006397">
    <property type="term" value="P:mRNA processing"/>
    <property type="evidence" value="ECO:0007669"/>
    <property type="project" value="UniProtKB-UniRule"/>
</dbReference>
<comment type="similarity">
    <text evidence="3">Belongs to the ribonuclease III family.</text>
</comment>
<dbReference type="PROSITE" id="PS50137">
    <property type="entry name" value="DS_RBD"/>
    <property type="match status" value="1"/>
</dbReference>
<feature type="binding site" evidence="15">
    <location>
        <position position="148"/>
    </location>
    <ligand>
        <name>Mg(2+)</name>
        <dbReference type="ChEBI" id="CHEBI:18420"/>
    </ligand>
</feature>
<evidence type="ECO:0000256" key="6">
    <source>
        <dbReference type="ARBA" id="ARBA00022552"/>
    </source>
</evidence>
<evidence type="ECO:0000256" key="9">
    <source>
        <dbReference type="ARBA" id="ARBA00022722"/>
    </source>
</evidence>
<evidence type="ECO:0000256" key="1">
    <source>
        <dbReference type="ARBA" id="ARBA00000109"/>
    </source>
</evidence>
<evidence type="ECO:0000256" key="5">
    <source>
        <dbReference type="ARBA" id="ARBA00022490"/>
    </source>
</evidence>
<name>A0A1Y6K448_9CHLR</name>
<feature type="domain" description="RNase III" evidence="17">
    <location>
        <begin position="31"/>
        <end position="159"/>
    </location>
</feature>
<dbReference type="EMBL" id="LT859958">
    <property type="protein sequence ID" value="SMX54492.1"/>
    <property type="molecule type" value="Genomic_DNA"/>
</dbReference>
<keyword evidence="13 15" id="KW-0460">Magnesium</keyword>
<reference evidence="19" key="1">
    <citation type="submission" date="2017-05" db="EMBL/GenBank/DDBJ databases">
        <authorList>
            <person name="Kirkegaard R."/>
            <person name="Mcilroy J S."/>
        </authorList>
    </citation>
    <scope>NUCLEOTIDE SEQUENCE [LARGE SCALE GENOMIC DNA]</scope>
</reference>
<keyword evidence="9 15" id="KW-0540">Nuclease</keyword>
<dbReference type="KEGG" id="abat:CFX1CAM_1427"/>
<dbReference type="SMART" id="SM00358">
    <property type="entry name" value="DSRM"/>
    <property type="match status" value="1"/>
</dbReference>
<dbReference type="InterPro" id="IPR000999">
    <property type="entry name" value="RNase_III_dom"/>
</dbReference>
<evidence type="ECO:0000256" key="12">
    <source>
        <dbReference type="ARBA" id="ARBA00022801"/>
    </source>
</evidence>
<dbReference type="InterPro" id="IPR036389">
    <property type="entry name" value="RNase_III_sf"/>
</dbReference>
<dbReference type="InterPro" id="IPR011907">
    <property type="entry name" value="RNase_III"/>
</dbReference>
<organism evidence="18 19">
    <name type="scientific">Candidatus Brevifilum fermentans</name>
    <dbReference type="NCBI Taxonomy" id="1986204"/>
    <lineage>
        <taxon>Bacteria</taxon>
        <taxon>Bacillati</taxon>
        <taxon>Chloroflexota</taxon>
        <taxon>Anaerolineae</taxon>
        <taxon>Anaerolineales</taxon>
        <taxon>Anaerolineaceae</taxon>
        <taxon>Candidatus Brevifilum</taxon>
    </lineage>
</organism>
<keyword evidence="7 15" id="KW-0507">mRNA processing</keyword>
<dbReference type="PROSITE" id="PS50142">
    <property type="entry name" value="RNASE_3_2"/>
    <property type="match status" value="1"/>
</dbReference>
<feature type="active site" evidence="15">
    <location>
        <position position="148"/>
    </location>
</feature>
<comment type="catalytic activity">
    <reaction evidence="1 15">
        <text>Endonucleolytic cleavage to 5'-phosphomonoester.</text>
        <dbReference type="EC" id="3.1.26.3"/>
    </reaction>
</comment>
<dbReference type="InterPro" id="IPR014720">
    <property type="entry name" value="dsRBD_dom"/>
</dbReference>
<evidence type="ECO:0000313" key="19">
    <source>
        <dbReference type="Proteomes" id="UP000195514"/>
    </source>
</evidence>
<evidence type="ECO:0000256" key="7">
    <source>
        <dbReference type="ARBA" id="ARBA00022664"/>
    </source>
</evidence>
<dbReference type="PROSITE" id="PS00517">
    <property type="entry name" value="RNASE_3_1"/>
    <property type="match status" value="1"/>
</dbReference>
<evidence type="ECO:0000256" key="14">
    <source>
        <dbReference type="ARBA" id="ARBA00022884"/>
    </source>
</evidence>
<dbReference type="GO" id="GO:0004525">
    <property type="term" value="F:ribonuclease III activity"/>
    <property type="evidence" value="ECO:0007669"/>
    <property type="project" value="UniProtKB-UniRule"/>
</dbReference>
<accession>A0A1Y6K448</accession>
<keyword evidence="15" id="KW-0699">rRNA-binding</keyword>
<dbReference type="GO" id="GO:0010468">
    <property type="term" value="P:regulation of gene expression"/>
    <property type="evidence" value="ECO:0007669"/>
    <property type="project" value="TreeGrafter"/>
</dbReference>
<evidence type="ECO:0000256" key="4">
    <source>
        <dbReference type="ARBA" id="ARBA00011738"/>
    </source>
</evidence>
<dbReference type="GO" id="GO:0003725">
    <property type="term" value="F:double-stranded RNA binding"/>
    <property type="evidence" value="ECO:0007669"/>
    <property type="project" value="TreeGrafter"/>
</dbReference>
<evidence type="ECO:0000256" key="8">
    <source>
        <dbReference type="ARBA" id="ARBA00022694"/>
    </source>
</evidence>
<evidence type="ECO:0000259" key="17">
    <source>
        <dbReference type="PROSITE" id="PS50142"/>
    </source>
</evidence>
<evidence type="ECO:0000256" key="3">
    <source>
        <dbReference type="ARBA" id="ARBA00010183"/>
    </source>
</evidence>
<comment type="cofactor">
    <cofactor evidence="15">
        <name>Mg(2+)</name>
        <dbReference type="ChEBI" id="CHEBI:18420"/>
    </cofactor>
</comment>
<dbReference type="Pfam" id="PF14622">
    <property type="entry name" value="Ribonucleas_3_3"/>
    <property type="match status" value="1"/>
</dbReference>
<dbReference type="EC" id="3.1.26.3" evidence="15"/>
<keyword evidence="5 15" id="KW-0963">Cytoplasm</keyword>
<dbReference type="PANTHER" id="PTHR11207">
    <property type="entry name" value="RIBONUCLEASE III"/>
    <property type="match status" value="1"/>
</dbReference>
<dbReference type="HAMAP" id="MF_00104">
    <property type="entry name" value="RNase_III"/>
    <property type="match status" value="1"/>
</dbReference>
<dbReference type="FunFam" id="1.10.1520.10:FF:000001">
    <property type="entry name" value="Ribonuclease 3"/>
    <property type="match status" value="1"/>
</dbReference>
<comment type="function">
    <text evidence="15">Digests double-stranded RNA. Involved in the processing of primary rRNA transcript to yield the immediate precursors to the large and small rRNAs (23S and 16S). Processes some mRNAs, and tRNAs when they are encoded in the rRNA operon. Processes pre-crRNA and tracrRNA of type II CRISPR loci if present in the organism.</text>
</comment>
<protein>
    <recommendedName>
        <fullName evidence="15">Ribonuclease 3</fullName>
        <ecNumber evidence="15">3.1.26.3</ecNumber>
    </recommendedName>
    <alternativeName>
        <fullName evidence="15">Ribonuclease III</fullName>
        <shortName evidence="15">RNase III</shortName>
    </alternativeName>
</protein>
<feature type="binding site" evidence="15">
    <location>
        <position position="72"/>
    </location>
    <ligand>
        <name>Mg(2+)</name>
        <dbReference type="ChEBI" id="CHEBI:18420"/>
    </ligand>
</feature>
<evidence type="ECO:0000256" key="10">
    <source>
        <dbReference type="ARBA" id="ARBA00022723"/>
    </source>
</evidence>
<dbReference type="AlphaFoldDB" id="A0A1Y6K448"/>
<dbReference type="GO" id="GO:0046872">
    <property type="term" value="F:metal ion binding"/>
    <property type="evidence" value="ECO:0007669"/>
    <property type="project" value="UniProtKB-KW"/>
</dbReference>
<comment type="subcellular location">
    <subcellularLocation>
        <location evidence="2 15">Cytoplasm</location>
    </subcellularLocation>
</comment>
<evidence type="ECO:0000256" key="11">
    <source>
        <dbReference type="ARBA" id="ARBA00022759"/>
    </source>
</evidence>
<feature type="domain" description="DRBM" evidence="16">
    <location>
        <begin position="186"/>
        <end position="255"/>
    </location>
</feature>
<dbReference type="NCBIfam" id="TIGR02191">
    <property type="entry name" value="RNaseIII"/>
    <property type="match status" value="1"/>
</dbReference>